<dbReference type="GO" id="GO:0016301">
    <property type="term" value="F:kinase activity"/>
    <property type="evidence" value="ECO:0007669"/>
    <property type="project" value="UniProtKB-KW"/>
</dbReference>
<proteinExistence type="inferred from homology"/>
<evidence type="ECO:0000256" key="9">
    <source>
        <dbReference type="ARBA" id="ARBA00022840"/>
    </source>
</evidence>
<evidence type="ECO:0000256" key="6">
    <source>
        <dbReference type="ARBA" id="ARBA00022692"/>
    </source>
</evidence>
<dbReference type="InterPro" id="IPR033717">
    <property type="entry name" value="UDPK"/>
</dbReference>
<dbReference type="Pfam" id="PF01219">
    <property type="entry name" value="DAGK_prokar"/>
    <property type="match status" value="1"/>
</dbReference>
<dbReference type="InterPro" id="IPR036945">
    <property type="entry name" value="DAGK_sf"/>
</dbReference>
<dbReference type="EC" id="2.7.1.-" evidence="16"/>
<evidence type="ECO:0000256" key="12">
    <source>
        <dbReference type="ARBA" id="ARBA00023136"/>
    </source>
</evidence>
<comment type="similarity">
    <text evidence="2">Belongs to the bacterial diacylglycerol kinase family.</text>
</comment>
<dbReference type="RefSeq" id="WP_380965770.1">
    <property type="nucleotide sequence ID" value="NZ_JBHTCO010000011.1"/>
</dbReference>
<evidence type="ECO:0000256" key="8">
    <source>
        <dbReference type="ARBA" id="ARBA00022777"/>
    </source>
</evidence>
<comment type="caution">
    <text evidence="16">The sequence shown here is derived from an EMBL/GenBank/DDBJ whole genome shotgun (WGS) entry which is preliminary data.</text>
</comment>
<evidence type="ECO:0000256" key="14">
    <source>
        <dbReference type="ARBA" id="ARBA00023264"/>
    </source>
</evidence>
<evidence type="ECO:0000256" key="1">
    <source>
        <dbReference type="ARBA" id="ARBA00004651"/>
    </source>
</evidence>
<dbReference type="PANTHER" id="PTHR34299">
    <property type="entry name" value="DIACYLGLYCEROL KINASE"/>
    <property type="match status" value="1"/>
</dbReference>
<evidence type="ECO:0000313" key="16">
    <source>
        <dbReference type="EMBL" id="MFC7393310.1"/>
    </source>
</evidence>
<feature type="transmembrane region" description="Helical" evidence="15">
    <location>
        <begin position="32"/>
        <end position="50"/>
    </location>
</feature>
<name>A0ABW2PXA8_9BACL</name>
<keyword evidence="17" id="KW-1185">Reference proteome</keyword>
<keyword evidence="10 15" id="KW-1133">Transmembrane helix</keyword>
<keyword evidence="4" id="KW-0444">Lipid biosynthesis</keyword>
<evidence type="ECO:0000256" key="15">
    <source>
        <dbReference type="SAM" id="Phobius"/>
    </source>
</evidence>
<dbReference type="CDD" id="cd14265">
    <property type="entry name" value="UDPK_IM_like"/>
    <property type="match status" value="1"/>
</dbReference>
<evidence type="ECO:0000256" key="11">
    <source>
        <dbReference type="ARBA" id="ARBA00023098"/>
    </source>
</evidence>
<evidence type="ECO:0000256" key="3">
    <source>
        <dbReference type="ARBA" id="ARBA00022475"/>
    </source>
</evidence>
<keyword evidence="9" id="KW-0067">ATP-binding</keyword>
<dbReference type="EMBL" id="JBHTCO010000011">
    <property type="protein sequence ID" value="MFC7393310.1"/>
    <property type="molecule type" value="Genomic_DNA"/>
</dbReference>
<feature type="transmembrane region" description="Helical" evidence="15">
    <location>
        <begin position="97"/>
        <end position="118"/>
    </location>
</feature>
<keyword evidence="7" id="KW-0547">Nucleotide-binding</keyword>
<keyword evidence="5 16" id="KW-0808">Transferase</keyword>
<protein>
    <submittedName>
        <fullName evidence="16">Diacylglycerol kinase family protein</fullName>
        <ecNumber evidence="16">2.7.1.-</ecNumber>
    </submittedName>
</protein>
<evidence type="ECO:0000256" key="5">
    <source>
        <dbReference type="ARBA" id="ARBA00022679"/>
    </source>
</evidence>
<keyword evidence="13" id="KW-0594">Phospholipid biosynthesis</keyword>
<dbReference type="Proteomes" id="UP001596505">
    <property type="component" value="Unassembled WGS sequence"/>
</dbReference>
<evidence type="ECO:0000256" key="10">
    <source>
        <dbReference type="ARBA" id="ARBA00022989"/>
    </source>
</evidence>
<evidence type="ECO:0000256" key="7">
    <source>
        <dbReference type="ARBA" id="ARBA00022741"/>
    </source>
</evidence>
<feature type="transmembrane region" description="Helical" evidence="15">
    <location>
        <begin position="56"/>
        <end position="76"/>
    </location>
</feature>
<keyword evidence="11" id="KW-0443">Lipid metabolism</keyword>
<keyword evidence="14" id="KW-1208">Phospholipid metabolism</keyword>
<evidence type="ECO:0000313" key="17">
    <source>
        <dbReference type="Proteomes" id="UP001596505"/>
    </source>
</evidence>
<evidence type="ECO:0000256" key="13">
    <source>
        <dbReference type="ARBA" id="ARBA00023209"/>
    </source>
</evidence>
<keyword evidence="3" id="KW-1003">Cell membrane</keyword>
<dbReference type="PANTHER" id="PTHR34299:SF1">
    <property type="entry name" value="DIACYLGLYCEROL KINASE"/>
    <property type="match status" value="1"/>
</dbReference>
<evidence type="ECO:0000256" key="4">
    <source>
        <dbReference type="ARBA" id="ARBA00022516"/>
    </source>
</evidence>
<dbReference type="Gene3D" id="1.10.287.3610">
    <property type="match status" value="1"/>
</dbReference>
<reference evidence="17" key="1">
    <citation type="journal article" date="2019" name="Int. J. Syst. Evol. Microbiol.">
        <title>The Global Catalogue of Microorganisms (GCM) 10K type strain sequencing project: providing services to taxonomists for standard genome sequencing and annotation.</title>
        <authorList>
            <consortium name="The Broad Institute Genomics Platform"/>
            <consortium name="The Broad Institute Genome Sequencing Center for Infectious Disease"/>
            <person name="Wu L."/>
            <person name="Ma J."/>
        </authorList>
    </citation>
    <scope>NUCLEOTIDE SEQUENCE [LARGE SCALE GENOMIC DNA]</scope>
    <source>
        <strain evidence="17">CGMCC 1.16305</strain>
    </source>
</reference>
<dbReference type="PROSITE" id="PS01069">
    <property type="entry name" value="DAGK_PROKAR"/>
    <property type="match status" value="1"/>
</dbReference>
<organism evidence="16 17">
    <name type="scientific">Scopulibacillus cellulosilyticus</name>
    <dbReference type="NCBI Taxonomy" id="2665665"/>
    <lineage>
        <taxon>Bacteria</taxon>
        <taxon>Bacillati</taxon>
        <taxon>Bacillota</taxon>
        <taxon>Bacilli</taxon>
        <taxon>Bacillales</taxon>
        <taxon>Sporolactobacillaceae</taxon>
        <taxon>Scopulibacillus</taxon>
    </lineage>
</organism>
<comment type="subcellular location">
    <subcellularLocation>
        <location evidence="1">Cell membrane</location>
        <topology evidence="1">Multi-pass membrane protein</topology>
    </subcellularLocation>
</comment>
<keyword evidence="8 16" id="KW-0418">Kinase</keyword>
<dbReference type="InterPro" id="IPR000829">
    <property type="entry name" value="DAGK"/>
</dbReference>
<keyword evidence="6 15" id="KW-0812">Transmembrane</keyword>
<gene>
    <name evidence="16" type="ORF">ACFQRG_10065</name>
</gene>
<evidence type="ECO:0000256" key="2">
    <source>
        <dbReference type="ARBA" id="ARBA00005967"/>
    </source>
</evidence>
<keyword evidence="12 15" id="KW-0472">Membrane</keyword>
<accession>A0ABW2PXA8</accession>
<sequence>MFNLKREADNFLKRLTFAFSGIISAFKRERNLHIQSIVAIIVIVSAILIHVTLTDFMIILILIGGVISLELVNTAIERAVDLTTQKPHPLAKAAKDTAAGAVLCFSIISVIIGFMILYKTLL</sequence>